<feature type="compositionally biased region" description="Low complexity" evidence="1">
    <location>
        <begin position="466"/>
        <end position="481"/>
    </location>
</feature>
<organism evidence="4 5">
    <name type="scientific">Paraburkholderia panacisoli</name>
    <dbReference type="NCBI Taxonomy" id="2603818"/>
    <lineage>
        <taxon>Bacteria</taxon>
        <taxon>Pseudomonadati</taxon>
        <taxon>Pseudomonadota</taxon>
        <taxon>Betaproteobacteria</taxon>
        <taxon>Burkholderiales</taxon>
        <taxon>Burkholderiaceae</taxon>
        <taxon>Paraburkholderia</taxon>
    </lineage>
</organism>
<dbReference type="EMBL" id="VTUZ01000022">
    <property type="protein sequence ID" value="KAA1005503.1"/>
    <property type="molecule type" value="Genomic_DNA"/>
</dbReference>
<sequence>MKRLLRLTGGCLALAALWTSAPAAAADAFAQRFALELEDGAAFYSVTLSASVYEASRRSDLGDLRVFNGAGEAVPYSLDAPREPARTPPVLRQVRWFPLPPAAANGNGPPPGVAISTDGSLRATSAPPPRAQHDVDLIDAGRAAQAGRVGALVVHLRDDNYQGRVRVEASDDLHHWRPAGDAQLLKVNYNGSTLSQNRIELDAVHVRYLRLHWLDGAPYVDSIDAEVLAAGVDAARRADTQREWRKGLVAQASVKPGEYFFSTGRPYPVDRLVIGLPQPNTVTQAVVYSRAGLNAPWREVAHATLFRLHNGDVEQSNAALELKPDTDRQWRIVVDTRNGGVGVGALTVAAGWHPATLTFAAQGSAPFTLAVGSATTTSAAVSRDALLKDASSVAATARLGDALHAAQQAGATPVAGDPAVSRRYLLWAALALAVGSLGVFAWWRARVLQTRPGEVAGGVPGGAGTVGTTADNAGTAGADADGPSEKGPRDEKG</sequence>
<evidence type="ECO:0000256" key="1">
    <source>
        <dbReference type="SAM" id="MobiDB-lite"/>
    </source>
</evidence>
<keyword evidence="3" id="KW-0732">Signal</keyword>
<keyword evidence="2" id="KW-1133">Transmembrane helix</keyword>
<keyword evidence="2" id="KW-0812">Transmembrane</keyword>
<dbReference type="Pfam" id="PF13163">
    <property type="entry name" value="DUF3999"/>
    <property type="match status" value="1"/>
</dbReference>
<feature type="compositionally biased region" description="Basic and acidic residues" evidence="1">
    <location>
        <begin position="483"/>
        <end position="493"/>
    </location>
</feature>
<keyword evidence="2" id="KW-0472">Membrane</keyword>
<reference evidence="4 5" key="1">
    <citation type="submission" date="2019-08" db="EMBL/GenBank/DDBJ databases">
        <title>Paraburkholderia sp. DCY113.</title>
        <authorList>
            <person name="Kang J."/>
        </authorList>
    </citation>
    <scope>NUCLEOTIDE SEQUENCE [LARGE SCALE GENOMIC DNA]</scope>
    <source>
        <strain evidence="4 5">DCY113</strain>
    </source>
</reference>
<feature type="region of interest" description="Disordered" evidence="1">
    <location>
        <begin position="456"/>
        <end position="493"/>
    </location>
</feature>
<feature type="signal peptide" evidence="3">
    <location>
        <begin position="1"/>
        <end position="25"/>
    </location>
</feature>
<protein>
    <submittedName>
        <fullName evidence="4">DUF3999 domain-containing protein</fullName>
    </submittedName>
</protein>
<proteinExistence type="predicted"/>
<evidence type="ECO:0000313" key="5">
    <source>
        <dbReference type="Proteomes" id="UP000325273"/>
    </source>
</evidence>
<gene>
    <name evidence="4" type="ORF">FVF58_28370</name>
</gene>
<name>A0A5B0GRH5_9BURK</name>
<dbReference type="InterPro" id="IPR025060">
    <property type="entry name" value="DUF3999"/>
</dbReference>
<feature type="compositionally biased region" description="Gly residues" evidence="1">
    <location>
        <begin position="456"/>
        <end position="465"/>
    </location>
</feature>
<evidence type="ECO:0000313" key="4">
    <source>
        <dbReference type="EMBL" id="KAA1005503.1"/>
    </source>
</evidence>
<feature type="chain" id="PRO_5022879671" evidence="3">
    <location>
        <begin position="26"/>
        <end position="493"/>
    </location>
</feature>
<keyword evidence="5" id="KW-1185">Reference proteome</keyword>
<dbReference type="AlphaFoldDB" id="A0A5B0GRH5"/>
<dbReference type="Proteomes" id="UP000325273">
    <property type="component" value="Unassembled WGS sequence"/>
</dbReference>
<comment type="caution">
    <text evidence="4">The sequence shown here is derived from an EMBL/GenBank/DDBJ whole genome shotgun (WGS) entry which is preliminary data.</text>
</comment>
<feature type="transmembrane region" description="Helical" evidence="2">
    <location>
        <begin position="424"/>
        <end position="443"/>
    </location>
</feature>
<evidence type="ECO:0000256" key="3">
    <source>
        <dbReference type="SAM" id="SignalP"/>
    </source>
</evidence>
<evidence type="ECO:0000256" key="2">
    <source>
        <dbReference type="SAM" id="Phobius"/>
    </source>
</evidence>
<dbReference type="RefSeq" id="WP_149673102.1">
    <property type="nucleotide sequence ID" value="NZ_VTUZ01000022.1"/>
</dbReference>
<accession>A0A5B0GRH5</accession>